<gene>
    <name evidence="6" type="ORF">LCGC14_3136210</name>
</gene>
<dbReference type="PANTHER" id="PTHR30221">
    <property type="entry name" value="SMALL-CONDUCTANCE MECHANOSENSITIVE CHANNEL"/>
    <property type="match status" value="1"/>
</dbReference>
<proteinExistence type="predicted"/>
<evidence type="ECO:0000256" key="3">
    <source>
        <dbReference type="ARBA" id="ARBA00022989"/>
    </source>
</evidence>
<dbReference type="PANTHER" id="PTHR30221:SF8">
    <property type="entry name" value="SMALL-CONDUCTANCE MECHANOSENSITIVE CHANNEL"/>
    <property type="match status" value="1"/>
</dbReference>
<dbReference type="AlphaFoldDB" id="A0A0F8VY71"/>
<dbReference type="GO" id="GO:0016020">
    <property type="term" value="C:membrane"/>
    <property type="evidence" value="ECO:0007669"/>
    <property type="project" value="UniProtKB-SubCell"/>
</dbReference>
<protein>
    <recommendedName>
        <fullName evidence="5">Mechanosensitive ion channel MscS domain-containing protein</fullName>
    </recommendedName>
</protein>
<dbReference type="InterPro" id="IPR006685">
    <property type="entry name" value="MscS_channel_2nd"/>
</dbReference>
<name>A0A0F8VY71_9ZZZZ</name>
<sequence length="100" mass="10894">TTKVKILTRMEKPVMGVFLVDKDQKPVAGVPFFESWIPSPGGNLVIVYKPFQQGDHISVKSLEGRVVDINLRYTTLTADGKTIFIPNAMVFSNAVTVGGA</sequence>
<keyword evidence="4" id="KW-0472">Membrane</keyword>
<evidence type="ECO:0000256" key="1">
    <source>
        <dbReference type="ARBA" id="ARBA00004370"/>
    </source>
</evidence>
<reference evidence="6" key="1">
    <citation type="journal article" date="2015" name="Nature">
        <title>Complex archaea that bridge the gap between prokaryotes and eukaryotes.</title>
        <authorList>
            <person name="Spang A."/>
            <person name="Saw J.H."/>
            <person name="Jorgensen S.L."/>
            <person name="Zaremba-Niedzwiedzka K."/>
            <person name="Martijn J."/>
            <person name="Lind A.E."/>
            <person name="van Eijk R."/>
            <person name="Schleper C."/>
            <person name="Guy L."/>
            <person name="Ettema T.J."/>
        </authorList>
    </citation>
    <scope>NUCLEOTIDE SEQUENCE</scope>
</reference>
<feature type="domain" description="Mechanosensitive ion channel MscS" evidence="5">
    <location>
        <begin position="42"/>
        <end position="95"/>
    </location>
</feature>
<dbReference type="Pfam" id="PF00924">
    <property type="entry name" value="MS_channel_2nd"/>
    <property type="match status" value="1"/>
</dbReference>
<dbReference type="InterPro" id="IPR010920">
    <property type="entry name" value="LSM_dom_sf"/>
</dbReference>
<dbReference type="InterPro" id="IPR045275">
    <property type="entry name" value="MscS_archaea/bacteria_type"/>
</dbReference>
<dbReference type="EMBL" id="LAZR01068606">
    <property type="protein sequence ID" value="KKK49323.1"/>
    <property type="molecule type" value="Genomic_DNA"/>
</dbReference>
<comment type="subcellular location">
    <subcellularLocation>
        <location evidence="1">Membrane</location>
    </subcellularLocation>
</comment>
<dbReference type="GO" id="GO:0008381">
    <property type="term" value="F:mechanosensitive monoatomic ion channel activity"/>
    <property type="evidence" value="ECO:0007669"/>
    <property type="project" value="InterPro"/>
</dbReference>
<organism evidence="6">
    <name type="scientific">marine sediment metagenome</name>
    <dbReference type="NCBI Taxonomy" id="412755"/>
    <lineage>
        <taxon>unclassified sequences</taxon>
        <taxon>metagenomes</taxon>
        <taxon>ecological metagenomes</taxon>
    </lineage>
</organism>
<keyword evidence="3" id="KW-1133">Transmembrane helix</keyword>
<evidence type="ECO:0000256" key="4">
    <source>
        <dbReference type="ARBA" id="ARBA00023136"/>
    </source>
</evidence>
<accession>A0A0F8VY71</accession>
<evidence type="ECO:0000259" key="5">
    <source>
        <dbReference type="Pfam" id="PF00924"/>
    </source>
</evidence>
<dbReference type="Gene3D" id="2.30.30.60">
    <property type="match status" value="1"/>
</dbReference>
<dbReference type="InterPro" id="IPR023408">
    <property type="entry name" value="MscS_beta-dom_sf"/>
</dbReference>
<evidence type="ECO:0000313" key="6">
    <source>
        <dbReference type="EMBL" id="KKK49323.1"/>
    </source>
</evidence>
<keyword evidence="2" id="KW-0812">Transmembrane</keyword>
<evidence type="ECO:0000256" key="2">
    <source>
        <dbReference type="ARBA" id="ARBA00022692"/>
    </source>
</evidence>
<feature type="non-terminal residue" evidence="6">
    <location>
        <position position="1"/>
    </location>
</feature>
<comment type="caution">
    <text evidence="6">The sequence shown here is derived from an EMBL/GenBank/DDBJ whole genome shotgun (WGS) entry which is preliminary data.</text>
</comment>
<dbReference type="SUPFAM" id="SSF50182">
    <property type="entry name" value="Sm-like ribonucleoproteins"/>
    <property type="match status" value="1"/>
</dbReference>